<proteinExistence type="predicted"/>
<accession>A0A9P4LCZ0</accession>
<evidence type="ECO:0000313" key="3">
    <source>
        <dbReference type="Proteomes" id="UP000800039"/>
    </source>
</evidence>
<name>A0A9P4LCZ0_9PLEO</name>
<evidence type="ECO:0000313" key="2">
    <source>
        <dbReference type="EMBL" id="KAF1850193.1"/>
    </source>
</evidence>
<reference evidence="2" key="1">
    <citation type="submission" date="2020-01" db="EMBL/GenBank/DDBJ databases">
        <authorList>
            <consortium name="DOE Joint Genome Institute"/>
            <person name="Haridas S."/>
            <person name="Albert R."/>
            <person name="Binder M."/>
            <person name="Bloem J."/>
            <person name="Labutti K."/>
            <person name="Salamov A."/>
            <person name="Andreopoulos B."/>
            <person name="Baker S.E."/>
            <person name="Barry K."/>
            <person name="Bills G."/>
            <person name="Bluhm B.H."/>
            <person name="Cannon C."/>
            <person name="Castanera R."/>
            <person name="Culley D.E."/>
            <person name="Daum C."/>
            <person name="Ezra D."/>
            <person name="Gonzalez J.B."/>
            <person name="Henrissat B."/>
            <person name="Kuo A."/>
            <person name="Liang C."/>
            <person name="Lipzen A."/>
            <person name="Lutzoni F."/>
            <person name="Magnuson J."/>
            <person name="Mondo S."/>
            <person name="Nolan M."/>
            <person name="Ohm R."/>
            <person name="Pangilinan J."/>
            <person name="Park H.-J."/>
            <person name="Ramirez L."/>
            <person name="Alfaro M."/>
            <person name="Sun H."/>
            <person name="Tritt A."/>
            <person name="Yoshinaga Y."/>
            <person name="Zwiers L.-H."/>
            <person name="Turgeon B.G."/>
            <person name="Goodwin S.B."/>
            <person name="Spatafora J.W."/>
            <person name="Crous P.W."/>
            <person name="Grigoriev I.V."/>
        </authorList>
    </citation>
    <scope>NUCLEOTIDE SEQUENCE</scope>
    <source>
        <strain evidence="2">CBS 394.84</strain>
    </source>
</reference>
<dbReference type="AlphaFoldDB" id="A0A9P4LCZ0"/>
<gene>
    <name evidence="2" type="ORF">K460DRAFT_400269</name>
</gene>
<keyword evidence="3" id="KW-1185">Reference proteome</keyword>
<organism evidence="2 3">
    <name type="scientific">Cucurbitaria berberidis CBS 394.84</name>
    <dbReference type="NCBI Taxonomy" id="1168544"/>
    <lineage>
        <taxon>Eukaryota</taxon>
        <taxon>Fungi</taxon>
        <taxon>Dikarya</taxon>
        <taxon>Ascomycota</taxon>
        <taxon>Pezizomycotina</taxon>
        <taxon>Dothideomycetes</taxon>
        <taxon>Pleosporomycetidae</taxon>
        <taxon>Pleosporales</taxon>
        <taxon>Pleosporineae</taxon>
        <taxon>Cucurbitariaceae</taxon>
        <taxon>Cucurbitaria</taxon>
    </lineage>
</organism>
<dbReference type="RefSeq" id="XP_040792756.1">
    <property type="nucleotide sequence ID" value="XM_040936310.1"/>
</dbReference>
<feature type="compositionally biased region" description="Basic and acidic residues" evidence="1">
    <location>
        <begin position="23"/>
        <end position="35"/>
    </location>
</feature>
<dbReference type="Proteomes" id="UP000800039">
    <property type="component" value="Unassembled WGS sequence"/>
</dbReference>
<comment type="caution">
    <text evidence="2">The sequence shown here is derived from an EMBL/GenBank/DDBJ whole genome shotgun (WGS) entry which is preliminary data.</text>
</comment>
<dbReference type="GeneID" id="63853560"/>
<protein>
    <submittedName>
        <fullName evidence="2">Uncharacterized protein</fullName>
    </submittedName>
</protein>
<evidence type="ECO:0000256" key="1">
    <source>
        <dbReference type="SAM" id="MobiDB-lite"/>
    </source>
</evidence>
<dbReference type="EMBL" id="ML976614">
    <property type="protein sequence ID" value="KAF1850193.1"/>
    <property type="molecule type" value="Genomic_DNA"/>
</dbReference>
<feature type="region of interest" description="Disordered" evidence="1">
    <location>
        <begin position="16"/>
        <end position="62"/>
    </location>
</feature>
<sequence length="315" mass="35664">MTKYNFFKNIWQNSKRTRTGVDGSEKTVQEERGDEIPATPPPQYTDVHSKDDSKDSLPNGNTSYPLLTEVSHQSRYQRRSRLFSFLMEIIAVTFSTDCQELKKALIKINPDWADLSCTDDSSSVANDKGRAMITELSALIQDLQKDLSYGRWPLVRGRDKDLIKKTVLEPVQDWGINLDFVLEVIGRYKRVEGCRGPESTLVEFWMLSSTSTDLGDTLASHVLLVQSLGLDTELRLILEDSIAAYQKEKGLGKRRTSKELQEEYMCSPAMTCCWPLSDVYMDLARVLRGFQTSGEMHDPFGPSRTRLTASRAKAS</sequence>
<dbReference type="OrthoDB" id="3772616at2759"/>